<dbReference type="STRING" id="797114.C475_19498"/>
<proteinExistence type="predicted"/>
<protein>
    <submittedName>
        <fullName evidence="1">Uncharacterized protein</fullName>
    </submittedName>
</protein>
<evidence type="ECO:0000313" key="1">
    <source>
        <dbReference type="EMBL" id="ELZ20817.1"/>
    </source>
</evidence>
<comment type="caution">
    <text evidence="1">The sequence shown here is derived from an EMBL/GenBank/DDBJ whole genome shotgun (WGS) entry which is preliminary data.</text>
</comment>
<dbReference type="EMBL" id="AOIU01000044">
    <property type="protein sequence ID" value="ELZ20817.1"/>
    <property type="molecule type" value="Genomic_DNA"/>
</dbReference>
<name>M0CEM4_9EURY</name>
<accession>M0CEM4</accession>
<gene>
    <name evidence="1" type="ORF">C475_19498</name>
</gene>
<dbReference type="Proteomes" id="UP000011626">
    <property type="component" value="Unassembled WGS sequence"/>
</dbReference>
<evidence type="ECO:0000313" key="2">
    <source>
        <dbReference type="Proteomes" id="UP000011626"/>
    </source>
</evidence>
<sequence length="73" mass="8234">MAHDGGETDSVEELLDDHPEIEMWSWKHGGEEVYVSLDNGKLAGRAFLDDMEERGMGVKFVDFATSRIGFSRE</sequence>
<dbReference type="AlphaFoldDB" id="M0CEM4"/>
<reference evidence="1 2" key="1">
    <citation type="journal article" date="2014" name="PLoS Genet.">
        <title>Phylogenetically driven sequencing of extremely halophilic archaea reveals strategies for static and dynamic osmo-response.</title>
        <authorList>
            <person name="Becker E.A."/>
            <person name="Seitzer P.M."/>
            <person name="Tritt A."/>
            <person name="Larsen D."/>
            <person name="Krusor M."/>
            <person name="Yao A.I."/>
            <person name="Wu D."/>
            <person name="Madern D."/>
            <person name="Eisen J.A."/>
            <person name="Darling A.E."/>
            <person name="Facciotti M.T."/>
        </authorList>
    </citation>
    <scope>NUCLEOTIDE SEQUENCE [LARGE SCALE GENOMIC DNA]</scope>
    <source>
        <strain evidence="1 2">2-9-1</strain>
    </source>
</reference>
<keyword evidence="2" id="KW-1185">Reference proteome</keyword>
<organism evidence="1 2">
    <name type="scientific">Halosimplex carlsbadense 2-9-1</name>
    <dbReference type="NCBI Taxonomy" id="797114"/>
    <lineage>
        <taxon>Archaea</taxon>
        <taxon>Methanobacteriati</taxon>
        <taxon>Methanobacteriota</taxon>
        <taxon>Stenosarchaea group</taxon>
        <taxon>Halobacteria</taxon>
        <taxon>Halobacteriales</taxon>
        <taxon>Haloarculaceae</taxon>
        <taxon>Halosimplex</taxon>
    </lineage>
</organism>